<gene>
    <name evidence="1" type="ORF">ACFOKF_22160</name>
</gene>
<reference evidence="2" key="1">
    <citation type="journal article" date="2019" name="Int. J. Syst. Evol. Microbiol.">
        <title>The Global Catalogue of Microorganisms (GCM) 10K type strain sequencing project: providing services to taxonomists for standard genome sequencing and annotation.</title>
        <authorList>
            <consortium name="The Broad Institute Genomics Platform"/>
            <consortium name="The Broad Institute Genome Sequencing Center for Infectious Disease"/>
            <person name="Wu L."/>
            <person name="Ma J."/>
        </authorList>
    </citation>
    <scope>NUCLEOTIDE SEQUENCE [LARGE SCALE GENOMIC DNA]</scope>
    <source>
        <strain evidence="2">CCM 7491</strain>
    </source>
</reference>
<dbReference type="Proteomes" id="UP001595681">
    <property type="component" value="Unassembled WGS sequence"/>
</dbReference>
<evidence type="ECO:0000313" key="1">
    <source>
        <dbReference type="EMBL" id="MFC3443857.1"/>
    </source>
</evidence>
<proteinExistence type="predicted"/>
<dbReference type="EMBL" id="JBHRVU010000005">
    <property type="protein sequence ID" value="MFC3443857.1"/>
    <property type="molecule type" value="Genomic_DNA"/>
</dbReference>
<name>A0ABV7NLZ3_9SPHN</name>
<organism evidence="1 2">
    <name type="scientific">Sphingobium rhizovicinum</name>
    <dbReference type="NCBI Taxonomy" id="432308"/>
    <lineage>
        <taxon>Bacteria</taxon>
        <taxon>Pseudomonadati</taxon>
        <taxon>Pseudomonadota</taxon>
        <taxon>Alphaproteobacteria</taxon>
        <taxon>Sphingomonadales</taxon>
        <taxon>Sphingomonadaceae</taxon>
        <taxon>Sphingobium</taxon>
    </lineage>
</organism>
<sequence length="68" mass="7815">MTALSQVERQTFTVDVEFSSGGEPYATETYTIEATDWYRAQRDALEMSLNSVYDNARIPDLTRRIFEG</sequence>
<accession>A0ABV7NLZ3</accession>
<comment type="caution">
    <text evidence="1">The sequence shown here is derived from an EMBL/GenBank/DDBJ whole genome shotgun (WGS) entry which is preliminary data.</text>
</comment>
<evidence type="ECO:0000313" key="2">
    <source>
        <dbReference type="Proteomes" id="UP001595681"/>
    </source>
</evidence>
<protein>
    <submittedName>
        <fullName evidence="1">Uncharacterized protein</fullName>
    </submittedName>
</protein>
<keyword evidence="2" id="KW-1185">Reference proteome</keyword>
<dbReference type="RefSeq" id="WP_380798752.1">
    <property type="nucleotide sequence ID" value="NZ_JBHRVU010000005.1"/>
</dbReference>